<dbReference type="AlphaFoldDB" id="V4UE10"/>
<organism evidence="2 3">
    <name type="scientific">Citrus clementina</name>
    <name type="common">Clementine</name>
    <name type="synonym">Citrus deliciosa x Citrus sinensis</name>
    <dbReference type="NCBI Taxonomy" id="85681"/>
    <lineage>
        <taxon>Eukaryota</taxon>
        <taxon>Viridiplantae</taxon>
        <taxon>Streptophyta</taxon>
        <taxon>Embryophyta</taxon>
        <taxon>Tracheophyta</taxon>
        <taxon>Spermatophyta</taxon>
        <taxon>Magnoliopsida</taxon>
        <taxon>eudicotyledons</taxon>
        <taxon>Gunneridae</taxon>
        <taxon>Pentapetalae</taxon>
        <taxon>rosids</taxon>
        <taxon>malvids</taxon>
        <taxon>Sapindales</taxon>
        <taxon>Rutaceae</taxon>
        <taxon>Aurantioideae</taxon>
        <taxon>Citrus</taxon>
    </lineage>
</organism>
<name>V4UE10_CITCL</name>
<reference evidence="2 3" key="1">
    <citation type="submission" date="2013-10" db="EMBL/GenBank/DDBJ databases">
        <authorList>
            <consortium name="International Citrus Genome Consortium"/>
            <person name="Jenkins J."/>
            <person name="Schmutz J."/>
            <person name="Prochnik S."/>
            <person name="Rokhsar D."/>
            <person name="Gmitter F."/>
            <person name="Ollitrault P."/>
            <person name="Machado M."/>
            <person name="Talon M."/>
            <person name="Wincker P."/>
            <person name="Jaillon O."/>
            <person name="Morgante M."/>
        </authorList>
    </citation>
    <scope>NUCLEOTIDE SEQUENCE</scope>
    <source>
        <strain evidence="3">cv. Clemenules</strain>
    </source>
</reference>
<dbReference type="InParanoid" id="V4UE10"/>
<keyword evidence="1" id="KW-1133">Transmembrane helix</keyword>
<dbReference type="Gramene" id="ESR62410">
    <property type="protein sequence ID" value="ESR62410"/>
    <property type="gene ID" value="CICLE_v10017458mg"/>
</dbReference>
<keyword evidence="1" id="KW-0812">Transmembrane</keyword>
<protein>
    <submittedName>
        <fullName evidence="2">Uncharacterized protein</fullName>
    </submittedName>
</protein>
<evidence type="ECO:0000256" key="1">
    <source>
        <dbReference type="SAM" id="Phobius"/>
    </source>
</evidence>
<keyword evidence="3" id="KW-1185">Reference proteome</keyword>
<evidence type="ECO:0000313" key="2">
    <source>
        <dbReference type="EMBL" id="ESR62410.1"/>
    </source>
</evidence>
<evidence type="ECO:0000313" key="3">
    <source>
        <dbReference type="Proteomes" id="UP000030687"/>
    </source>
</evidence>
<gene>
    <name evidence="2" type="ORF">CICLE_v10017458mg</name>
</gene>
<dbReference type="Proteomes" id="UP000030687">
    <property type="component" value="Unassembled WGS sequence"/>
</dbReference>
<dbReference type="KEGG" id="cic:CICLE_v10017458mg"/>
<feature type="transmembrane region" description="Helical" evidence="1">
    <location>
        <begin position="61"/>
        <end position="79"/>
    </location>
</feature>
<dbReference type="EMBL" id="KI536312">
    <property type="protein sequence ID" value="ESR62410.1"/>
    <property type="molecule type" value="Genomic_DNA"/>
</dbReference>
<keyword evidence="1" id="KW-0472">Membrane</keyword>
<sequence length="94" mass="9960">MDITVLESFPTSQSGLFSHLTTIVESADKPSLNLSRPSDASPFAAADAQKNLKSKRARPRMLAVINVPVVLGVVLLGLGNTTNKVLALLTMESP</sequence>
<proteinExistence type="predicted"/>
<accession>V4UE10</accession>